<evidence type="ECO:0000256" key="1">
    <source>
        <dbReference type="SAM" id="Phobius"/>
    </source>
</evidence>
<keyword evidence="3" id="KW-1185">Reference proteome</keyword>
<dbReference type="NCBIfam" id="TIGR02532">
    <property type="entry name" value="IV_pilin_GFxxxE"/>
    <property type="match status" value="1"/>
</dbReference>
<gene>
    <name evidence="2" type="ORF">SAMN05216262_10496</name>
</gene>
<dbReference type="OrthoDB" id="5593857at2"/>
<dbReference type="InterPro" id="IPR012902">
    <property type="entry name" value="N_methyl_site"/>
</dbReference>
<dbReference type="AlphaFoldDB" id="A0A1H7LB85"/>
<dbReference type="Proteomes" id="UP000199297">
    <property type="component" value="Unassembled WGS sequence"/>
</dbReference>
<keyword evidence="1" id="KW-1133">Transmembrane helix</keyword>
<evidence type="ECO:0000313" key="3">
    <source>
        <dbReference type="Proteomes" id="UP000199297"/>
    </source>
</evidence>
<accession>A0A1H7LB85</accession>
<sequence length="200" mass="21693">MRSNFIVSVKTAKFSRHQVQGFTLIETIVGIVVLAIAFAIFTRLIYPLANQSAEQVHQIKAAELAQSMINEILGKAFDENSDMSGSLVRCGEDVNRDGVITAAAGESPCSQVLSNEEAGDRALFDDVDDYNGLTVIANSLGDGLANIYLGYQINVQVVNDSNYDGVSDGSDNNYTAKLITVTVTTPQDFDFVFSVYRANF</sequence>
<dbReference type="STRING" id="641665.GCA_002104455_02911"/>
<evidence type="ECO:0000313" key="2">
    <source>
        <dbReference type="EMBL" id="SEK95765.1"/>
    </source>
</evidence>
<feature type="transmembrane region" description="Helical" evidence="1">
    <location>
        <begin position="21"/>
        <end position="46"/>
    </location>
</feature>
<keyword evidence="1" id="KW-0472">Membrane</keyword>
<protein>
    <submittedName>
        <fullName evidence="2">MSHA pilin protein MshD</fullName>
    </submittedName>
</protein>
<dbReference type="RefSeq" id="WP_085284434.1">
    <property type="nucleotide sequence ID" value="NZ_FOBI01000004.1"/>
</dbReference>
<keyword evidence="1" id="KW-0812">Transmembrane</keyword>
<dbReference type="Pfam" id="PF07963">
    <property type="entry name" value="N_methyl"/>
    <property type="match status" value="1"/>
</dbReference>
<dbReference type="PROSITE" id="PS00409">
    <property type="entry name" value="PROKAR_NTER_METHYL"/>
    <property type="match status" value="1"/>
</dbReference>
<name>A0A1H7LB85_9GAMM</name>
<dbReference type="EMBL" id="FOBI01000004">
    <property type="protein sequence ID" value="SEK95765.1"/>
    <property type="molecule type" value="Genomic_DNA"/>
</dbReference>
<reference evidence="3" key="1">
    <citation type="submission" date="2016-10" db="EMBL/GenBank/DDBJ databases">
        <authorList>
            <person name="Varghese N."/>
            <person name="Submissions S."/>
        </authorList>
    </citation>
    <scope>NUCLEOTIDE SEQUENCE [LARGE SCALE GENOMIC DNA]</scope>
    <source>
        <strain evidence="3">CGMCC 1.9127</strain>
    </source>
</reference>
<proteinExistence type="predicted"/>
<organism evidence="2 3">
    <name type="scientific">Colwellia chukchiensis</name>
    <dbReference type="NCBI Taxonomy" id="641665"/>
    <lineage>
        <taxon>Bacteria</taxon>
        <taxon>Pseudomonadati</taxon>
        <taxon>Pseudomonadota</taxon>
        <taxon>Gammaproteobacteria</taxon>
        <taxon>Alteromonadales</taxon>
        <taxon>Colwelliaceae</taxon>
        <taxon>Colwellia</taxon>
    </lineage>
</organism>